<name>A0A0N0MB82_9HYPH</name>
<dbReference type="InterPro" id="IPR018964">
    <property type="entry name" value="Phage_phiJL001_Gp84_C"/>
</dbReference>
<dbReference type="EMBL" id="LGSZ01000040">
    <property type="protein sequence ID" value="KPH80579.1"/>
    <property type="molecule type" value="Genomic_DNA"/>
</dbReference>
<keyword evidence="3" id="KW-1185">Reference proteome</keyword>
<dbReference type="InterPro" id="IPR011928">
    <property type="entry name" value="Phage_phiJL001_Gp84"/>
</dbReference>
<dbReference type="OrthoDB" id="1633386at2"/>
<dbReference type="NCBIfam" id="TIGR02218">
    <property type="entry name" value="phg_TIGR02218"/>
    <property type="match status" value="1"/>
</dbReference>
<gene>
    <name evidence="2" type="ORF">AE618_12510</name>
</gene>
<evidence type="ECO:0000313" key="3">
    <source>
        <dbReference type="Proteomes" id="UP000037822"/>
    </source>
</evidence>
<organism evidence="2 3">
    <name type="scientific">Bosea vaviloviae</name>
    <dbReference type="NCBI Taxonomy" id="1526658"/>
    <lineage>
        <taxon>Bacteria</taxon>
        <taxon>Pseudomonadati</taxon>
        <taxon>Pseudomonadota</taxon>
        <taxon>Alphaproteobacteria</taxon>
        <taxon>Hyphomicrobiales</taxon>
        <taxon>Boseaceae</taxon>
        <taxon>Bosea</taxon>
    </lineage>
</organism>
<evidence type="ECO:0000313" key="2">
    <source>
        <dbReference type="EMBL" id="KPH80579.1"/>
    </source>
</evidence>
<proteinExistence type="predicted"/>
<protein>
    <submittedName>
        <fullName evidence="2">Beta tubulin, autoregulation binding site</fullName>
    </submittedName>
</protein>
<dbReference type="Proteomes" id="UP000037822">
    <property type="component" value="Unassembled WGS sequence"/>
</dbReference>
<dbReference type="Pfam" id="PF09931">
    <property type="entry name" value="Phage_phiJL001_Gp84_N"/>
    <property type="match status" value="1"/>
</dbReference>
<dbReference type="RefSeq" id="WP_054209386.1">
    <property type="nucleotide sequence ID" value="NZ_LGSZ01000040.1"/>
</dbReference>
<accession>A0A0N0MB82</accession>
<sequence>MRDIPSALAAHLEEGATTLCRCWSLTRRDGVVLGFTDHDGPLSFDGITFAATTGLEAAETTAELGFAIGGGEVSGAFAAIGLNEADLARGLYDDARIAIWLVNWADIAQRLLLETGFVGEIRRGDLGFTAEVRGLAKAFDEERGRLYMRSCAADLGDARCGVTLVAVTASVATSDGRLGLTAPALAAFADGHFTGGRLVFTGGGNVGFSTEVKRHGAAGGLVALQLWQAPPAPIAPGDAFTVSPGCDKSFATCQAKFGNSINFRGFPHIPGNDFIIGGVRPGDGALDGGSLFR</sequence>
<feature type="domain" description="Bacteriophage phiJL001 Gp84 C-terminal" evidence="1">
    <location>
        <begin position="191"/>
        <end position="273"/>
    </location>
</feature>
<reference evidence="2 3" key="1">
    <citation type="submission" date="2015-07" db="EMBL/GenBank/DDBJ databases">
        <title>Whole genome sequencing of Bosea vaviloviae isolated from cave pool.</title>
        <authorList>
            <person name="Tan N.E.H."/>
            <person name="Lee Y.P."/>
            <person name="Gan H.M."/>
            <person name="Barton H."/>
            <person name="Savka M.A."/>
        </authorList>
    </citation>
    <scope>NUCLEOTIDE SEQUENCE [LARGE SCALE GENOMIC DNA]</scope>
    <source>
        <strain evidence="2 3">SD260</strain>
    </source>
</reference>
<dbReference type="AlphaFoldDB" id="A0A0N0MB82"/>
<evidence type="ECO:0000259" key="1">
    <source>
        <dbReference type="Pfam" id="PF09356"/>
    </source>
</evidence>
<comment type="caution">
    <text evidence="2">The sequence shown here is derived from an EMBL/GenBank/DDBJ whole genome shotgun (WGS) entry which is preliminary data.</text>
</comment>
<dbReference type="PATRIC" id="fig|1526658.3.peg.3937"/>
<dbReference type="Pfam" id="PF09356">
    <property type="entry name" value="Phage_BR0599"/>
    <property type="match status" value="1"/>
</dbReference>